<name>A0A1I5KPT2_9BACT</name>
<protein>
    <recommendedName>
        <fullName evidence="3">Sulfotransferase family protein</fullName>
    </recommendedName>
</protein>
<dbReference type="AlphaFoldDB" id="A0A1I5KPT2"/>
<reference evidence="1 2" key="1">
    <citation type="submission" date="2016-10" db="EMBL/GenBank/DDBJ databases">
        <authorList>
            <person name="de Groot N.N."/>
        </authorList>
    </citation>
    <scope>NUCLEOTIDE SEQUENCE [LARGE SCALE GENOMIC DNA]</scope>
    <source>
        <strain evidence="1 2">EP1-55-1</strain>
    </source>
</reference>
<evidence type="ECO:0000313" key="1">
    <source>
        <dbReference type="EMBL" id="SFO87018.1"/>
    </source>
</evidence>
<dbReference type="OrthoDB" id="5432096at2"/>
<sequence length="281" mass="34228">MKTIVSITSLERSGSTILDLSLSKHPKMISFGEVWRTLSPGRSIDRVKNMDCNCGHKVKDCEFWSKVFEQIEREKSIKWIERYYIFLEIFYSFYGDDFIPIDSSKFLRAIEKFKLLDDYQVKTIFTIRDVRGWTYSIKLSEKRKKEMPLKLIFDFNEFKWQWKAYIRYNFLRKVPGWLSYEWMYRNRKILKFLEKNNYNYLKISYEELNFNDKVFDKIFNFIGLNNTVLQNSKAHIVDGNRTAFSKDLSLRYDLKWLRDKPINIMLPQVGYFNKKYVWEWD</sequence>
<dbReference type="Gene3D" id="3.40.50.300">
    <property type="entry name" value="P-loop containing nucleotide triphosphate hydrolases"/>
    <property type="match status" value="1"/>
</dbReference>
<organism evidence="1 2">
    <name type="scientific">Hydrogenimonas thermophila</name>
    <dbReference type="NCBI Taxonomy" id="223786"/>
    <lineage>
        <taxon>Bacteria</taxon>
        <taxon>Pseudomonadati</taxon>
        <taxon>Campylobacterota</taxon>
        <taxon>Epsilonproteobacteria</taxon>
        <taxon>Campylobacterales</taxon>
        <taxon>Hydrogenimonadaceae</taxon>
        <taxon>Hydrogenimonas</taxon>
    </lineage>
</organism>
<dbReference type="Proteomes" id="UP000199227">
    <property type="component" value="Unassembled WGS sequence"/>
</dbReference>
<evidence type="ECO:0000313" key="2">
    <source>
        <dbReference type="Proteomes" id="UP000199227"/>
    </source>
</evidence>
<proteinExistence type="predicted"/>
<dbReference type="InterPro" id="IPR027417">
    <property type="entry name" value="P-loop_NTPase"/>
</dbReference>
<evidence type="ECO:0008006" key="3">
    <source>
        <dbReference type="Google" id="ProtNLM"/>
    </source>
</evidence>
<dbReference type="RefSeq" id="WP_092909693.1">
    <property type="nucleotide sequence ID" value="NZ_FOXB01000001.1"/>
</dbReference>
<dbReference type="EMBL" id="FOXB01000001">
    <property type="protein sequence ID" value="SFO87018.1"/>
    <property type="molecule type" value="Genomic_DNA"/>
</dbReference>
<keyword evidence="2" id="KW-1185">Reference proteome</keyword>
<dbReference type="SUPFAM" id="SSF52540">
    <property type="entry name" value="P-loop containing nucleoside triphosphate hydrolases"/>
    <property type="match status" value="1"/>
</dbReference>
<gene>
    <name evidence="1" type="ORF">SAMN05216234_10127</name>
</gene>
<accession>A0A1I5KPT2</accession>
<dbReference type="STRING" id="223786.SAMN05216234_10127"/>